<evidence type="ECO:0000256" key="3">
    <source>
        <dbReference type="ARBA" id="ARBA00023602"/>
    </source>
</evidence>
<protein>
    <submittedName>
        <fullName evidence="5">Putative dna polymerase corethrella appendiculata</fullName>
    </submittedName>
</protein>
<organism evidence="5">
    <name type="scientific">Xenopsylla cheopis</name>
    <name type="common">Oriental rat flea</name>
    <name type="synonym">Pulex cheopis</name>
    <dbReference type="NCBI Taxonomy" id="163159"/>
    <lineage>
        <taxon>Eukaryota</taxon>
        <taxon>Metazoa</taxon>
        <taxon>Ecdysozoa</taxon>
        <taxon>Arthropoda</taxon>
        <taxon>Hexapoda</taxon>
        <taxon>Insecta</taxon>
        <taxon>Pterygota</taxon>
        <taxon>Neoptera</taxon>
        <taxon>Endopterygota</taxon>
        <taxon>Siphonaptera</taxon>
        <taxon>Pulicidae</taxon>
        <taxon>Xenopsyllinae</taxon>
        <taxon>Xenopsylla</taxon>
    </lineage>
</organism>
<dbReference type="EMBL" id="GIIL01004810">
    <property type="protein sequence ID" value="NOV48536.1"/>
    <property type="molecule type" value="Transcribed_RNA"/>
</dbReference>
<dbReference type="GO" id="GO:0006457">
    <property type="term" value="P:protein folding"/>
    <property type="evidence" value="ECO:0007669"/>
    <property type="project" value="TreeGrafter"/>
</dbReference>
<evidence type="ECO:0000256" key="2">
    <source>
        <dbReference type="ARBA" id="ARBA00022803"/>
    </source>
</evidence>
<feature type="domain" description="Cns1/TTC4 wheel" evidence="4">
    <location>
        <begin position="273"/>
        <end position="374"/>
    </location>
</feature>
<dbReference type="GO" id="GO:0051879">
    <property type="term" value="F:Hsp90 protein binding"/>
    <property type="evidence" value="ECO:0007669"/>
    <property type="project" value="InterPro"/>
</dbReference>
<proteinExistence type="inferred from homology"/>
<comment type="similarity">
    <text evidence="3">Belongs to the TTC4 family.</text>
</comment>
<dbReference type="SMART" id="SM00028">
    <property type="entry name" value="TPR"/>
    <property type="match status" value="2"/>
</dbReference>
<keyword evidence="2" id="KW-0802">TPR repeat</keyword>
<dbReference type="InterPro" id="IPR019734">
    <property type="entry name" value="TPR_rpt"/>
</dbReference>
<reference evidence="5" key="1">
    <citation type="submission" date="2020-03" db="EMBL/GenBank/DDBJ databases">
        <title>Transcriptomic Profiling of the Digestive Tract of the Rat Flea, Xenopsylla cheopis, Following Blood Feeding and Infection with Yersinia pestis.</title>
        <authorList>
            <person name="Bland D.M."/>
            <person name="Martens C.A."/>
            <person name="Virtaneva K."/>
            <person name="Kanakabandi K."/>
            <person name="Long D."/>
            <person name="Rosenke R."/>
            <person name="Saturday G.A."/>
            <person name="Hoyt F.H."/>
            <person name="Bruno D.P."/>
            <person name="Ribeiro J.M.C."/>
            <person name="Hinnebusch J."/>
        </authorList>
    </citation>
    <scope>NUCLEOTIDE SEQUENCE</scope>
</reference>
<evidence type="ECO:0000256" key="1">
    <source>
        <dbReference type="ARBA" id="ARBA00022737"/>
    </source>
</evidence>
<evidence type="ECO:0000259" key="4">
    <source>
        <dbReference type="Pfam" id="PF18972"/>
    </source>
</evidence>
<dbReference type="GO" id="GO:0005634">
    <property type="term" value="C:nucleus"/>
    <property type="evidence" value="ECO:0007669"/>
    <property type="project" value="TreeGrafter"/>
</dbReference>
<dbReference type="Gene3D" id="1.25.40.10">
    <property type="entry name" value="Tetratricopeptide repeat domain"/>
    <property type="match status" value="1"/>
</dbReference>
<sequence>MNTEIKKNMTDEDRLALAAKLDRDLEDFIDGLEKKRYSEGWPEDRWEAEMDKHPFFMKNAPAPGEELSPLMVGLQELKFDPENNTPEELAQKYKDDGNFEFKHSNYRLAIINYTEALKIKCDDNVLNATIYNNRSASHFYIKNYRSSLNDCISALILKPDYLKAKKRAIDCAFFLKDYEQCIKFCDDYLVSNDDDSIRKMRIKAVESKTKLERDKRKQLLLEKKLEFDTENTIKILNDRKIKFYDKKLYCGDLKHIPQPNYTPSLKDAVSFKNDVIHWPILFCYPEYLIFDCFQNVSELTFLNDCLGQVFEEKPSWDINNKYKLEDLNIYFENRFLGQVFLLNKNLNIKQVTVMQNFIVYDGVLNFYVLPGNTPVEREFLDQKRVKMS</sequence>
<dbReference type="PANTHER" id="PTHR46035">
    <property type="entry name" value="TETRATRICOPEPTIDE REPEAT PROTEIN 4"/>
    <property type="match status" value="1"/>
</dbReference>
<dbReference type="Pfam" id="PF18972">
    <property type="entry name" value="Wheel"/>
    <property type="match status" value="1"/>
</dbReference>
<name>A0A6M2DQT9_XENCH</name>
<evidence type="ECO:0000313" key="5">
    <source>
        <dbReference type="EMBL" id="NOV48536.1"/>
    </source>
</evidence>
<accession>A0A6M2DQT9</accession>
<keyword evidence="1" id="KW-0677">Repeat</keyword>
<dbReference type="SUPFAM" id="SSF48452">
    <property type="entry name" value="TPR-like"/>
    <property type="match status" value="1"/>
</dbReference>
<dbReference type="InterPro" id="IPR011990">
    <property type="entry name" value="TPR-like_helical_dom_sf"/>
</dbReference>
<dbReference type="AlphaFoldDB" id="A0A6M2DQT9"/>
<dbReference type="PANTHER" id="PTHR46035:SF1">
    <property type="entry name" value="TETRATRICOPEPTIDE REPEAT PROTEIN 4"/>
    <property type="match status" value="1"/>
</dbReference>
<dbReference type="GO" id="GO:0005829">
    <property type="term" value="C:cytosol"/>
    <property type="evidence" value="ECO:0007669"/>
    <property type="project" value="TreeGrafter"/>
</dbReference>
<dbReference type="GO" id="GO:0030544">
    <property type="term" value="F:Hsp70 protein binding"/>
    <property type="evidence" value="ECO:0007669"/>
    <property type="project" value="TreeGrafter"/>
</dbReference>
<dbReference type="InterPro" id="IPR044059">
    <property type="entry name" value="Csn1/TTC4_wheel"/>
</dbReference>